<dbReference type="AlphaFoldDB" id="A0A8H6IJW8"/>
<keyword evidence="2" id="KW-0472">Membrane</keyword>
<accession>A0A8H6IJW8</accession>
<evidence type="ECO:0000256" key="2">
    <source>
        <dbReference type="SAM" id="Phobius"/>
    </source>
</evidence>
<feature type="compositionally biased region" description="Low complexity" evidence="1">
    <location>
        <begin position="57"/>
        <end position="72"/>
    </location>
</feature>
<feature type="transmembrane region" description="Helical" evidence="2">
    <location>
        <begin position="207"/>
        <end position="229"/>
    </location>
</feature>
<proteinExistence type="predicted"/>
<feature type="region of interest" description="Disordered" evidence="1">
    <location>
        <begin position="123"/>
        <end position="147"/>
    </location>
</feature>
<keyword evidence="4" id="KW-1185">Reference proteome</keyword>
<feature type="region of interest" description="Disordered" evidence="1">
    <location>
        <begin position="28"/>
        <end position="103"/>
    </location>
</feature>
<gene>
    <name evidence="3" type="ORF">DFP72DRAFT_1039445</name>
</gene>
<sequence>MSTTSSEIDDIHASLTSMFFTSLSRAPVLRSPLKPPPPHHTPSSSSPTAIGPPTPTHSPASSKKTPTPSATPYGPTRGSRARTSSGPRSGFLGRRRGGRDVGGVVGGVEARIEKKRRVWCLLSPPSQPAAPPSPSPPKSYRHSPSFSPNSYRTKYLNPAADRVALGGVPEITEILELKCDARIARTISAAAKHLTPMILELGGRARLSSMVPILGGSLIVVVFGFRLGAMRWGGAFFTPRERRSGKWDDDAVGGWEAGPCAQFAFAFVFVFDVGVGVCLVYAWHNTGWVVLETMCGGDSWGGFGRKGDLPSFVFSRSCRICLGLSVFVFVFELGVGSGVGVGVGAMDVDVQRGHSHLGCTESVERCFIGKRLAHMCVHGVYSFRFMGAVELYRKWVWGFALRGDDDELAREFLTSGCTGDCRPFRLHSALRLRTMLGLSRRSRFCGVAYGQGGCGRYVSVTLGLLDAIEFHSCFFGLDATMCCCAHYSFRMTGRPVSCVGQVMSTYEVVGDVESLFPVSVNSSLFLAPRRDRSMAGYTNISILASLLCFNIYNSFVSGIL</sequence>
<evidence type="ECO:0000256" key="1">
    <source>
        <dbReference type="SAM" id="MobiDB-lite"/>
    </source>
</evidence>
<evidence type="ECO:0000313" key="3">
    <source>
        <dbReference type="EMBL" id="KAF6765627.1"/>
    </source>
</evidence>
<dbReference type="EMBL" id="JACGCI010000002">
    <property type="protein sequence ID" value="KAF6765627.1"/>
    <property type="molecule type" value="Genomic_DNA"/>
</dbReference>
<protein>
    <submittedName>
        <fullName evidence="3">Uncharacterized protein</fullName>
    </submittedName>
</protein>
<feature type="transmembrane region" description="Helical" evidence="2">
    <location>
        <begin position="263"/>
        <end position="284"/>
    </location>
</feature>
<comment type="caution">
    <text evidence="3">The sequence shown here is derived from an EMBL/GenBank/DDBJ whole genome shotgun (WGS) entry which is preliminary data.</text>
</comment>
<feature type="transmembrane region" description="Helical" evidence="2">
    <location>
        <begin position="534"/>
        <end position="552"/>
    </location>
</feature>
<feature type="compositionally biased region" description="Pro residues" evidence="1">
    <location>
        <begin position="125"/>
        <end position="137"/>
    </location>
</feature>
<organism evidence="3 4">
    <name type="scientific">Ephemerocybe angulata</name>
    <dbReference type="NCBI Taxonomy" id="980116"/>
    <lineage>
        <taxon>Eukaryota</taxon>
        <taxon>Fungi</taxon>
        <taxon>Dikarya</taxon>
        <taxon>Basidiomycota</taxon>
        <taxon>Agaricomycotina</taxon>
        <taxon>Agaricomycetes</taxon>
        <taxon>Agaricomycetidae</taxon>
        <taxon>Agaricales</taxon>
        <taxon>Agaricineae</taxon>
        <taxon>Psathyrellaceae</taxon>
        <taxon>Ephemerocybe</taxon>
    </lineage>
</organism>
<evidence type="ECO:0000313" key="4">
    <source>
        <dbReference type="Proteomes" id="UP000521943"/>
    </source>
</evidence>
<keyword evidence="2" id="KW-0812">Transmembrane</keyword>
<reference evidence="3 4" key="1">
    <citation type="submission" date="2020-07" db="EMBL/GenBank/DDBJ databases">
        <title>Comparative genomics of pyrophilous fungi reveals a link between fire events and developmental genes.</title>
        <authorList>
            <consortium name="DOE Joint Genome Institute"/>
            <person name="Steindorff A.S."/>
            <person name="Carver A."/>
            <person name="Calhoun S."/>
            <person name="Stillman K."/>
            <person name="Liu H."/>
            <person name="Lipzen A."/>
            <person name="Pangilinan J."/>
            <person name="Labutti K."/>
            <person name="Bruns T.D."/>
            <person name="Grigoriev I.V."/>
        </authorList>
    </citation>
    <scope>NUCLEOTIDE SEQUENCE [LARGE SCALE GENOMIC DNA]</scope>
    <source>
        <strain evidence="3 4">CBS 144469</strain>
    </source>
</reference>
<keyword evidence="2" id="KW-1133">Transmembrane helix</keyword>
<dbReference type="Proteomes" id="UP000521943">
    <property type="component" value="Unassembled WGS sequence"/>
</dbReference>
<name>A0A8H6IJW8_9AGAR</name>